<dbReference type="RefSeq" id="WP_203922931.1">
    <property type="nucleotide sequence ID" value="NZ_BONZ01000081.1"/>
</dbReference>
<name>A0A8J3R3K0_9ACTN</name>
<dbReference type="CDD" id="cd13585">
    <property type="entry name" value="PBP2_TMBP_like"/>
    <property type="match status" value="1"/>
</dbReference>
<evidence type="ECO:0000256" key="2">
    <source>
        <dbReference type="ARBA" id="ARBA00022729"/>
    </source>
</evidence>
<keyword evidence="1" id="KW-1003">Cell membrane</keyword>
<dbReference type="SUPFAM" id="SSF53850">
    <property type="entry name" value="Periplasmic binding protein-like II"/>
    <property type="match status" value="1"/>
</dbReference>
<keyword evidence="4" id="KW-0564">Palmitate</keyword>
<gene>
    <name evidence="6" type="ORF">Raf01_76480</name>
</gene>
<keyword evidence="2" id="KW-0732">Signal</keyword>
<protein>
    <submittedName>
        <fullName evidence="6">ABC transporter substrate-binding protein</fullName>
    </submittedName>
</protein>
<evidence type="ECO:0000256" key="5">
    <source>
        <dbReference type="ARBA" id="ARBA00023288"/>
    </source>
</evidence>
<dbReference type="PANTHER" id="PTHR43649:SF33">
    <property type="entry name" value="POLYGALACTURONAN_RHAMNOGALACTURONAN-BINDING PROTEIN YTCQ"/>
    <property type="match status" value="1"/>
</dbReference>
<dbReference type="InterPro" id="IPR006059">
    <property type="entry name" value="SBP"/>
</dbReference>
<comment type="caution">
    <text evidence="6">The sequence shown here is derived from an EMBL/GenBank/DDBJ whole genome shotgun (WGS) entry which is preliminary data.</text>
</comment>
<dbReference type="Pfam" id="PF01547">
    <property type="entry name" value="SBP_bac_1"/>
    <property type="match status" value="1"/>
</dbReference>
<evidence type="ECO:0000313" key="6">
    <source>
        <dbReference type="EMBL" id="GIH19476.1"/>
    </source>
</evidence>
<dbReference type="InterPro" id="IPR050490">
    <property type="entry name" value="Bact_solute-bd_prot1"/>
</dbReference>
<accession>A0A8J3R3K0</accession>
<organism evidence="6 7">
    <name type="scientific">Rugosimonospora africana</name>
    <dbReference type="NCBI Taxonomy" id="556532"/>
    <lineage>
        <taxon>Bacteria</taxon>
        <taxon>Bacillati</taxon>
        <taxon>Actinomycetota</taxon>
        <taxon>Actinomycetes</taxon>
        <taxon>Micromonosporales</taxon>
        <taxon>Micromonosporaceae</taxon>
        <taxon>Rugosimonospora</taxon>
    </lineage>
</organism>
<dbReference type="PANTHER" id="PTHR43649">
    <property type="entry name" value="ARABINOSE-BINDING PROTEIN-RELATED"/>
    <property type="match status" value="1"/>
</dbReference>
<dbReference type="AlphaFoldDB" id="A0A8J3R3K0"/>
<dbReference type="Proteomes" id="UP000642748">
    <property type="component" value="Unassembled WGS sequence"/>
</dbReference>
<dbReference type="Gene3D" id="3.40.190.10">
    <property type="entry name" value="Periplasmic binding protein-like II"/>
    <property type="match status" value="1"/>
</dbReference>
<evidence type="ECO:0000256" key="3">
    <source>
        <dbReference type="ARBA" id="ARBA00023136"/>
    </source>
</evidence>
<sequence length="459" mass="49221">MWTRFGDEPLKEEKVHKRRSTWALVASAVVAASLALSGCGSGGGAKTEGGKTVITFWQQKFEDYQQAWFKKEVDAFNASQSKVKVDYQVVPSDTWAQKLKAAQAANKAPDVQTTNYGNIAAAAANGELTELDGLLPASAFADIKDNVKSFVTIGGKHYAYPMLVEPSTVLYYRTDLVAAAGLDPKSPPKTWDELIQWATKLTKGNVKGMTIASVAADLGWASWGLQYNACGHLPVADDWSKSTATDPCFQKLLQFYKTLYQGGLMPKTPKVGYADASPYGQGQVAMMADGSWAVGQLKETFPAMVAKTAVAPFPSMDGDPTKTTATLGGWTLTVDAKSKAKTQAAGFIQWLLAGDPAIMASFFKASGFSKYTVRTSVDQALSGNTDANSDPFMKVISDKVVPYGKQEPSYPWDIALDFGTAIEGAMKGNLSIPDALKKADGQINDVIKKQSLAGTEPTH</sequence>
<proteinExistence type="predicted"/>
<evidence type="ECO:0000256" key="1">
    <source>
        <dbReference type="ARBA" id="ARBA00022475"/>
    </source>
</evidence>
<evidence type="ECO:0000256" key="4">
    <source>
        <dbReference type="ARBA" id="ARBA00023139"/>
    </source>
</evidence>
<keyword evidence="5" id="KW-0449">Lipoprotein</keyword>
<reference evidence="6" key="1">
    <citation type="submission" date="2021-01" db="EMBL/GenBank/DDBJ databases">
        <title>Whole genome shotgun sequence of Rugosimonospora africana NBRC 104875.</title>
        <authorList>
            <person name="Komaki H."/>
            <person name="Tamura T."/>
        </authorList>
    </citation>
    <scope>NUCLEOTIDE SEQUENCE</scope>
    <source>
        <strain evidence="6">NBRC 104875</strain>
    </source>
</reference>
<keyword evidence="7" id="KW-1185">Reference proteome</keyword>
<evidence type="ECO:0000313" key="7">
    <source>
        <dbReference type="Proteomes" id="UP000642748"/>
    </source>
</evidence>
<keyword evidence="3" id="KW-0472">Membrane</keyword>
<dbReference type="EMBL" id="BONZ01000081">
    <property type="protein sequence ID" value="GIH19476.1"/>
    <property type="molecule type" value="Genomic_DNA"/>
</dbReference>